<evidence type="ECO:0000313" key="1">
    <source>
        <dbReference type="EMBL" id="RZT76460.1"/>
    </source>
</evidence>
<evidence type="ECO:0000313" key="2">
    <source>
        <dbReference type="Proteomes" id="UP000292136"/>
    </source>
</evidence>
<dbReference type="Pfam" id="PF08895">
    <property type="entry name" value="DUF1840"/>
    <property type="match status" value="1"/>
</dbReference>
<accession>A0ABY0IP25</accession>
<name>A0ABY0IP25_9RHOO</name>
<proteinExistence type="predicted"/>
<dbReference type="EMBL" id="SHKM01000002">
    <property type="protein sequence ID" value="RZT76460.1"/>
    <property type="molecule type" value="Genomic_DNA"/>
</dbReference>
<comment type="caution">
    <text evidence="1">The sequence shown here is derived from an EMBL/GenBank/DDBJ whole genome shotgun (WGS) entry which is preliminary data.</text>
</comment>
<reference evidence="1 2" key="1">
    <citation type="submission" date="2019-02" db="EMBL/GenBank/DDBJ databases">
        <title>Genomic Encyclopedia of Type Strains, Phase IV (KMG-IV): sequencing the most valuable type-strain genomes for metagenomic binning, comparative biology and taxonomic classification.</title>
        <authorList>
            <person name="Goeker M."/>
        </authorList>
    </citation>
    <scope>NUCLEOTIDE SEQUENCE [LARGE SCALE GENOMIC DNA]</scope>
    <source>
        <strain evidence="1 2">DSM 21223</strain>
    </source>
</reference>
<dbReference type="InterPro" id="IPR014991">
    <property type="entry name" value="DUF1840"/>
</dbReference>
<gene>
    <name evidence="1" type="ORF">EV678_2337</name>
</gene>
<sequence length="110" mass="11920">MIVKFQSVATADIITFADVARVLLKILGKEPTARGVIVPEDMTEALARLAALCHKEGESAEAAPDSGVGVEAHELVALSQRVQPFIRMFDRAHLAGKPVTWTAAKDFYED</sequence>
<protein>
    <submittedName>
        <fullName evidence="1">Uncharacterized protein DUF1840</fullName>
    </submittedName>
</protein>
<organism evidence="1 2">
    <name type="scientific">Azospira oryzae</name>
    <dbReference type="NCBI Taxonomy" id="146939"/>
    <lineage>
        <taxon>Bacteria</taxon>
        <taxon>Pseudomonadati</taxon>
        <taxon>Pseudomonadota</taxon>
        <taxon>Betaproteobacteria</taxon>
        <taxon>Rhodocyclales</taxon>
        <taxon>Rhodocyclaceae</taxon>
        <taxon>Azospira</taxon>
    </lineage>
</organism>
<dbReference type="RefSeq" id="WP_014235905.1">
    <property type="nucleotide sequence ID" value="NZ_SHKM01000002.1"/>
</dbReference>
<keyword evidence="2" id="KW-1185">Reference proteome</keyword>
<dbReference type="Proteomes" id="UP000292136">
    <property type="component" value="Unassembled WGS sequence"/>
</dbReference>